<dbReference type="GO" id="GO:0003677">
    <property type="term" value="F:DNA binding"/>
    <property type="evidence" value="ECO:0007669"/>
    <property type="project" value="InterPro"/>
</dbReference>
<sequence>MKLEKLEKDTYYHVYNRGINGGVIFKNQENKRYFLELANKYLSKKVVILAYCLMDNHYHMAIRTLADEKSITQAFSNLFNAYAKAFNKREGRTGSLFEKHFKRIPINDEDYLRNLIVYIHLNPQNHGVSKDFSTFGFSSYHLFKSNNQEEVLKVNKKETLALFEDVKNMEYVHYKKLGKSIELSDLQGVENLAGLAKGKASNMNQISESEENKNAPRGVVDEGDLPVGLNSTRERQPGKQVATNKEGQGESDLQGVENLAGLAKGKASNMNQISESEENKNTPRGVVDEGDLQGVVNEGDLPVGLNKSVTRDKFYKYIQELQETITKRLEDVDGKAKFQEDLWKRPEGGGGRTRVIENGAVLEKGGVNISAVHGALPESMQNYFGVKDADFFACGLSLVLHPKSPMVPTVHANWRYFEMYDKTGQIVDQWFGGGQDLTPYYLFDEDASHFHSVCKKACDAHHPEFHAKFKKKCDDYFWNTHRNEARGVGGLFFDYCKADESMNMNDWYNFVTEVGNSFLEAYVPIVIKRKNLEYSQSQKDWQEIRRGRYVEFNLVHDKGTLFGLRTNGRIESILMSLPPQVQWRYDHHPEPDSEEERLLKVLAQPKNWIA</sequence>
<comment type="caution">
    <text evidence="11">The sequence shown here is derived from an EMBL/GenBank/DDBJ whole genome shotgun (WGS) entry which is preliminary data.</text>
</comment>
<name>A0A316E4P5_9FLAO</name>
<evidence type="ECO:0000256" key="1">
    <source>
        <dbReference type="ARBA" id="ARBA00005168"/>
    </source>
</evidence>
<dbReference type="Proteomes" id="UP000245667">
    <property type="component" value="Unassembled WGS sequence"/>
</dbReference>
<reference evidence="10 13" key="2">
    <citation type="submission" date="2020-07" db="EMBL/GenBank/DDBJ databases">
        <title>The draft genome sequence of Maribacter polysiphoniae KCTC 22021.</title>
        <authorList>
            <person name="Mu L."/>
        </authorList>
    </citation>
    <scope>NUCLEOTIDE SEQUENCE [LARGE SCALE GENOMIC DNA]</scope>
    <source>
        <strain evidence="10 13">KCTC 22021</strain>
    </source>
</reference>
<comment type="subunit">
    <text evidence="3">Homodimer.</text>
</comment>
<comment type="similarity">
    <text evidence="2">Belongs to the aerobic coproporphyrinogen-III oxidase family.</text>
</comment>
<dbReference type="Pfam" id="PF01218">
    <property type="entry name" value="Coprogen_oxidas"/>
    <property type="match status" value="1"/>
</dbReference>
<dbReference type="GO" id="GO:0004803">
    <property type="term" value="F:transposase activity"/>
    <property type="evidence" value="ECO:0007669"/>
    <property type="project" value="InterPro"/>
</dbReference>
<evidence type="ECO:0000256" key="2">
    <source>
        <dbReference type="ARBA" id="ARBA00010644"/>
    </source>
</evidence>
<evidence type="ECO:0000313" key="10">
    <source>
        <dbReference type="EMBL" id="MBD1259919.1"/>
    </source>
</evidence>
<dbReference type="GO" id="GO:0006782">
    <property type="term" value="P:protoporphyrinogen IX biosynthetic process"/>
    <property type="evidence" value="ECO:0007669"/>
    <property type="project" value="TreeGrafter"/>
</dbReference>
<evidence type="ECO:0000256" key="8">
    <source>
        <dbReference type="SAM" id="MobiDB-lite"/>
    </source>
</evidence>
<dbReference type="InterPro" id="IPR036406">
    <property type="entry name" value="Coprogen_oxidase_aer_sf"/>
</dbReference>
<dbReference type="SMART" id="SM01321">
    <property type="entry name" value="Y1_Tnp"/>
    <property type="match status" value="1"/>
</dbReference>
<dbReference type="GO" id="GO:0006313">
    <property type="term" value="P:DNA transposition"/>
    <property type="evidence" value="ECO:0007669"/>
    <property type="project" value="InterPro"/>
</dbReference>
<evidence type="ECO:0000256" key="3">
    <source>
        <dbReference type="ARBA" id="ARBA00011738"/>
    </source>
</evidence>
<keyword evidence="5 10" id="KW-0560">Oxidoreductase</keyword>
<evidence type="ECO:0000313" key="11">
    <source>
        <dbReference type="EMBL" id="PWK25374.1"/>
    </source>
</evidence>
<evidence type="ECO:0000259" key="9">
    <source>
        <dbReference type="SMART" id="SM01321"/>
    </source>
</evidence>
<reference evidence="11 12" key="1">
    <citation type="submission" date="2018-05" db="EMBL/GenBank/DDBJ databases">
        <title>Genomic Encyclopedia of Archaeal and Bacterial Type Strains, Phase II (KMG-II): from individual species to whole genera.</title>
        <authorList>
            <person name="Goeker M."/>
        </authorList>
    </citation>
    <scope>NUCLEOTIDE SEQUENCE [LARGE SCALE GENOMIC DNA]</scope>
    <source>
        <strain evidence="11 12">DSM 23514</strain>
    </source>
</reference>
<dbReference type="InterPro" id="IPR002686">
    <property type="entry name" value="Transposase_17"/>
</dbReference>
<evidence type="ECO:0000313" key="13">
    <source>
        <dbReference type="Proteomes" id="UP000651837"/>
    </source>
</evidence>
<dbReference type="NCBIfam" id="NF003727">
    <property type="entry name" value="PRK05330.1"/>
    <property type="match status" value="1"/>
</dbReference>
<dbReference type="SUPFAM" id="SSF143422">
    <property type="entry name" value="Transposase IS200-like"/>
    <property type="match status" value="1"/>
</dbReference>
<organism evidence="11 12">
    <name type="scientific">Maribacter polysiphoniae</name>
    <dbReference type="NCBI Taxonomy" id="429344"/>
    <lineage>
        <taxon>Bacteria</taxon>
        <taxon>Pseudomonadati</taxon>
        <taxon>Bacteroidota</taxon>
        <taxon>Flavobacteriia</taxon>
        <taxon>Flavobacteriales</taxon>
        <taxon>Flavobacteriaceae</taxon>
        <taxon>Maribacter</taxon>
    </lineage>
</organism>
<gene>
    <name evidence="10" type="primary">hemF</name>
    <name evidence="10" type="ORF">HZY62_04915</name>
    <name evidence="11" type="ORF">LX92_00113</name>
</gene>
<evidence type="ECO:0000313" key="12">
    <source>
        <dbReference type="Proteomes" id="UP000245667"/>
    </source>
</evidence>
<dbReference type="GO" id="GO:0004109">
    <property type="term" value="F:coproporphyrinogen oxidase activity"/>
    <property type="evidence" value="ECO:0007669"/>
    <property type="project" value="UniProtKB-EC"/>
</dbReference>
<dbReference type="EC" id="1.3.3.3" evidence="4"/>
<comment type="pathway">
    <text evidence="1">Porphyrin-containing compound metabolism; protoporphyrin-IX biosynthesis; protoporphyrinogen-IX from coproporphyrinogen-III (O2 route): step 1/1.</text>
</comment>
<keyword evidence="6" id="KW-0350">Heme biosynthesis</keyword>
<dbReference type="GO" id="GO:0005737">
    <property type="term" value="C:cytoplasm"/>
    <property type="evidence" value="ECO:0007669"/>
    <property type="project" value="TreeGrafter"/>
</dbReference>
<keyword evidence="13" id="KW-1185">Reference proteome</keyword>
<dbReference type="Gene3D" id="3.30.70.1290">
    <property type="entry name" value="Transposase IS200-like"/>
    <property type="match status" value="1"/>
</dbReference>
<dbReference type="AlphaFoldDB" id="A0A316E4P5"/>
<dbReference type="PANTHER" id="PTHR10755">
    <property type="entry name" value="COPROPORPHYRINOGEN III OXIDASE, MITOCHONDRIAL"/>
    <property type="match status" value="1"/>
</dbReference>
<dbReference type="PANTHER" id="PTHR10755:SF0">
    <property type="entry name" value="OXYGEN-DEPENDENT COPROPORPHYRINOGEN-III OXIDASE, MITOCHONDRIAL"/>
    <property type="match status" value="1"/>
</dbReference>
<dbReference type="InterPro" id="IPR001260">
    <property type="entry name" value="Coprogen_oxidase_aer"/>
</dbReference>
<feature type="region of interest" description="Disordered" evidence="8">
    <location>
        <begin position="267"/>
        <end position="290"/>
    </location>
</feature>
<evidence type="ECO:0000256" key="6">
    <source>
        <dbReference type="ARBA" id="ARBA00023133"/>
    </source>
</evidence>
<keyword evidence="7" id="KW-0627">Porphyrin biosynthesis</keyword>
<dbReference type="OrthoDB" id="9777553at2"/>
<feature type="domain" description="Transposase IS200-like" evidence="9">
    <location>
        <begin position="7"/>
        <end position="122"/>
    </location>
</feature>
<feature type="region of interest" description="Disordered" evidence="8">
    <location>
        <begin position="203"/>
        <end position="253"/>
    </location>
</feature>
<proteinExistence type="inferred from homology"/>
<dbReference type="EMBL" id="QGGQ01000001">
    <property type="protein sequence ID" value="PWK25374.1"/>
    <property type="molecule type" value="Genomic_DNA"/>
</dbReference>
<dbReference type="SUPFAM" id="SSF102886">
    <property type="entry name" value="Coproporphyrinogen III oxidase"/>
    <property type="match status" value="1"/>
</dbReference>
<dbReference type="InterPro" id="IPR036515">
    <property type="entry name" value="Transposase_17_sf"/>
</dbReference>
<dbReference type="EMBL" id="JACWLN010000002">
    <property type="protein sequence ID" value="MBD1259919.1"/>
    <property type="molecule type" value="Genomic_DNA"/>
</dbReference>
<evidence type="ECO:0000256" key="7">
    <source>
        <dbReference type="ARBA" id="ARBA00023244"/>
    </source>
</evidence>
<protein>
    <recommendedName>
        <fullName evidence="4">coproporphyrinogen oxidase</fullName>
        <ecNumber evidence="4">1.3.3.3</ecNumber>
    </recommendedName>
</protein>
<evidence type="ECO:0000256" key="5">
    <source>
        <dbReference type="ARBA" id="ARBA00023002"/>
    </source>
</evidence>
<dbReference type="PRINTS" id="PR00073">
    <property type="entry name" value="COPRGNOXDASE"/>
</dbReference>
<dbReference type="Gene3D" id="3.40.1500.10">
    <property type="entry name" value="Coproporphyrinogen III oxidase, aerobic"/>
    <property type="match status" value="1"/>
</dbReference>
<accession>A0A316E4P5</accession>
<dbReference type="Proteomes" id="UP000651837">
    <property type="component" value="Unassembled WGS sequence"/>
</dbReference>
<evidence type="ECO:0000256" key="4">
    <source>
        <dbReference type="ARBA" id="ARBA00012869"/>
    </source>
</evidence>